<evidence type="ECO:0000256" key="1">
    <source>
        <dbReference type="ARBA" id="ARBA00023002"/>
    </source>
</evidence>
<sequence length="310" mass="35591">MHIQHILVTGRLKSQIKQEIENRDLPQTFRFLEEQEVTSADFLWADAYVNFYPIPQFQWGNLRWVHSLGAGVDRFIDLKEWKNDVVLTRTICSFGQKISEYCLSYILQDLQHHHLFQKQQEASEWTPVTPKTLSSQRVVIYGTGEIGQEVARVFSQLGTEVIGVSLSGQKKAHFKHVYKISERSDFLQETDWVISTLPLTEQTYQLFNHQLFQSLSGAGFINVGRGATVVEESLLWALEQPFLRKAVLDVFEEEPLSPESPLWKDERVTITPHISAVTSAEEGIACFLDTLEKINANQILHNQVDLEKGY</sequence>
<gene>
    <name evidence="4" type="ORF">AMD01_19360</name>
</gene>
<organism evidence="4 5">
    <name type="scientific">Priestia koreensis</name>
    <dbReference type="NCBI Taxonomy" id="284581"/>
    <lineage>
        <taxon>Bacteria</taxon>
        <taxon>Bacillati</taxon>
        <taxon>Bacillota</taxon>
        <taxon>Bacilli</taxon>
        <taxon>Bacillales</taxon>
        <taxon>Bacillaceae</taxon>
        <taxon>Priestia</taxon>
    </lineage>
</organism>
<dbReference type="InterPro" id="IPR036291">
    <property type="entry name" value="NAD(P)-bd_dom_sf"/>
</dbReference>
<keyword evidence="2" id="KW-0520">NAD</keyword>
<evidence type="ECO:0000313" key="5">
    <source>
        <dbReference type="Proteomes" id="UP000037558"/>
    </source>
</evidence>
<dbReference type="RefSeq" id="WP_053403090.1">
    <property type="nucleotide sequence ID" value="NZ_JAUKEN010000005.1"/>
</dbReference>
<dbReference type="GO" id="GO:0016491">
    <property type="term" value="F:oxidoreductase activity"/>
    <property type="evidence" value="ECO:0007669"/>
    <property type="project" value="UniProtKB-KW"/>
</dbReference>
<evidence type="ECO:0000256" key="2">
    <source>
        <dbReference type="ARBA" id="ARBA00023027"/>
    </source>
</evidence>
<keyword evidence="1" id="KW-0560">Oxidoreductase</keyword>
<keyword evidence="5" id="KW-1185">Reference proteome</keyword>
<dbReference type="InterPro" id="IPR006140">
    <property type="entry name" value="D-isomer_DH_NAD-bd"/>
</dbReference>
<protein>
    <submittedName>
        <fullName evidence="4">Dihydrofolate reductase</fullName>
    </submittedName>
</protein>
<dbReference type="CDD" id="cd05300">
    <property type="entry name" value="2-Hacid_dh_1"/>
    <property type="match status" value="1"/>
</dbReference>
<dbReference type="PANTHER" id="PTHR43333">
    <property type="entry name" value="2-HACID_DH_C DOMAIN-CONTAINING PROTEIN"/>
    <property type="match status" value="1"/>
</dbReference>
<reference evidence="5" key="1">
    <citation type="submission" date="2015-08" db="EMBL/GenBank/DDBJ databases">
        <title>Fjat-14210 dsm16467.</title>
        <authorList>
            <person name="Liu B."/>
            <person name="Wang J."/>
            <person name="Zhu Y."/>
            <person name="Liu G."/>
            <person name="Chen Q."/>
            <person name="Chen Z."/>
            <person name="Lan J."/>
            <person name="Che J."/>
            <person name="Ge C."/>
            <person name="Shi H."/>
            <person name="Pan Z."/>
            <person name="Liu X."/>
        </authorList>
    </citation>
    <scope>NUCLEOTIDE SEQUENCE [LARGE SCALE GENOMIC DNA]</scope>
    <source>
        <strain evidence="5">DSM 16467</strain>
    </source>
</reference>
<dbReference type="STRING" id="284581.AMD01_19360"/>
<proteinExistence type="predicted"/>
<name>A0A0M0KR82_9BACI</name>
<comment type="caution">
    <text evidence="4">The sequence shown here is derived from an EMBL/GenBank/DDBJ whole genome shotgun (WGS) entry which is preliminary data.</text>
</comment>
<dbReference type="AlphaFoldDB" id="A0A0M0KR82"/>
<accession>A0A0M0KR82</accession>
<feature type="domain" description="D-isomer specific 2-hydroxyacid dehydrogenase NAD-binding" evidence="3">
    <location>
        <begin position="104"/>
        <end position="275"/>
    </location>
</feature>
<evidence type="ECO:0000313" key="4">
    <source>
        <dbReference type="EMBL" id="KOO41107.1"/>
    </source>
</evidence>
<evidence type="ECO:0000259" key="3">
    <source>
        <dbReference type="Pfam" id="PF02826"/>
    </source>
</evidence>
<dbReference type="Pfam" id="PF02826">
    <property type="entry name" value="2-Hacid_dh_C"/>
    <property type="match status" value="1"/>
</dbReference>
<dbReference type="Gene3D" id="3.40.50.720">
    <property type="entry name" value="NAD(P)-binding Rossmann-like Domain"/>
    <property type="match status" value="2"/>
</dbReference>
<dbReference type="OrthoDB" id="9805416at2"/>
<dbReference type="Proteomes" id="UP000037558">
    <property type="component" value="Unassembled WGS sequence"/>
</dbReference>
<dbReference type="GO" id="GO:0051287">
    <property type="term" value="F:NAD binding"/>
    <property type="evidence" value="ECO:0007669"/>
    <property type="project" value="InterPro"/>
</dbReference>
<dbReference type="SUPFAM" id="SSF51735">
    <property type="entry name" value="NAD(P)-binding Rossmann-fold domains"/>
    <property type="match status" value="1"/>
</dbReference>
<dbReference type="PANTHER" id="PTHR43333:SF1">
    <property type="entry name" value="D-ISOMER SPECIFIC 2-HYDROXYACID DEHYDROGENASE NAD-BINDING DOMAIN-CONTAINING PROTEIN"/>
    <property type="match status" value="1"/>
</dbReference>
<dbReference type="EMBL" id="LILC01000030">
    <property type="protein sequence ID" value="KOO41107.1"/>
    <property type="molecule type" value="Genomic_DNA"/>
</dbReference>
<dbReference type="PATRIC" id="fig|284581.3.peg.4255"/>